<proteinExistence type="inferred from homology"/>
<organism evidence="6 7">
    <name type="scientific">Aureobasidium vineae</name>
    <dbReference type="NCBI Taxonomy" id="2773715"/>
    <lineage>
        <taxon>Eukaryota</taxon>
        <taxon>Fungi</taxon>
        <taxon>Dikarya</taxon>
        <taxon>Ascomycota</taxon>
        <taxon>Pezizomycotina</taxon>
        <taxon>Dothideomycetes</taxon>
        <taxon>Dothideomycetidae</taxon>
        <taxon>Dothideales</taxon>
        <taxon>Saccotheciaceae</taxon>
        <taxon>Aureobasidium</taxon>
    </lineage>
</organism>
<accession>A0A9N8J9U2</accession>
<dbReference type="InterPro" id="IPR016159">
    <property type="entry name" value="Cullin_repeat-like_dom_sf"/>
</dbReference>
<name>A0A9N8J9U2_9PEZI</name>
<dbReference type="SUPFAM" id="SSF74788">
    <property type="entry name" value="Cullin repeat-like"/>
    <property type="match status" value="1"/>
</dbReference>
<evidence type="ECO:0000256" key="2">
    <source>
        <dbReference type="ARBA" id="ARBA00022448"/>
    </source>
</evidence>
<dbReference type="GO" id="GO:0005546">
    <property type="term" value="F:phosphatidylinositol-4,5-bisphosphate binding"/>
    <property type="evidence" value="ECO:0007669"/>
    <property type="project" value="InterPro"/>
</dbReference>
<keyword evidence="2 4" id="KW-0813">Transport</keyword>
<feature type="domain" description="Exocyst complex subunit Exo70 C-terminal" evidence="5">
    <location>
        <begin position="223"/>
        <end position="604"/>
    </location>
</feature>
<dbReference type="GO" id="GO:0015031">
    <property type="term" value="P:protein transport"/>
    <property type="evidence" value="ECO:0007669"/>
    <property type="project" value="UniProtKB-KW"/>
</dbReference>
<dbReference type="PANTHER" id="PTHR12542:SF41">
    <property type="entry name" value="EXOCYST COMPLEX COMPONENT 7"/>
    <property type="match status" value="1"/>
</dbReference>
<dbReference type="Proteomes" id="UP000716446">
    <property type="component" value="Unassembled WGS sequence"/>
</dbReference>
<dbReference type="InterPro" id="IPR004140">
    <property type="entry name" value="Exo70"/>
</dbReference>
<dbReference type="InterPro" id="IPR046364">
    <property type="entry name" value="Exo70_C"/>
</dbReference>
<keyword evidence="7" id="KW-1185">Reference proteome</keyword>
<gene>
    <name evidence="6" type="ORF">AWRI4619_LOCUS2448</name>
</gene>
<evidence type="ECO:0000313" key="7">
    <source>
        <dbReference type="Proteomes" id="UP000716446"/>
    </source>
</evidence>
<dbReference type="Pfam" id="PF03081">
    <property type="entry name" value="Exo70_C"/>
    <property type="match status" value="1"/>
</dbReference>
<dbReference type="AlphaFoldDB" id="A0A9N8J9U2"/>
<reference evidence="6" key="1">
    <citation type="submission" date="2020-06" db="EMBL/GenBank/DDBJ databases">
        <authorList>
            <person name="Onetto C."/>
        </authorList>
    </citation>
    <scope>NUCLEOTIDE SEQUENCE</scope>
</reference>
<evidence type="ECO:0000313" key="6">
    <source>
        <dbReference type="EMBL" id="CAD0083881.1"/>
    </source>
</evidence>
<evidence type="ECO:0000256" key="3">
    <source>
        <dbReference type="ARBA" id="ARBA00022483"/>
    </source>
</evidence>
<evidence type="ECO:0000259" key="5">
    <source>
        <dbReference type="Pfam" id="PF03081"/>
    </source>
</evidence>
<dbReference type="EMBL" id="CAIJEN010000003">
    <property type="protein sequence ID" value="CAD0083881.1"/>
    <property type="molecule type" value="Genomic_DNA"/>
</dbReference>
<comment type="similarity">
    <text evidence="1 4">Belongs to the EXO70 family.</text>
</comment>
<comment type="subcellular location">
    <subcellularLocation>
        <location evidence="4">Bud</location>
    </subcellularLocation>
    <subcellularLocation>
        <location evidence="4">Bud neck</location>
    </subcellularLocation>
</comment>
<dbReference type="Pfam" id="PF20669">
    <property type="entry name" value="Exo70_N"/>
    <property type="match status" value="1"/>
</dbReference>
<dbReference type="GO" id="GO:0006887">
    <property type="term" value="P:exocytosis"/>
    <property type="evidence" value="ECO:0007669"/>
    <property type="project" value="UniProtKB-KW"/>
</dbReference>
<evidence type="ECO:0000256" key="1">
    <source>
        <dbReference type="ARBA" id="ARBA00006756"/>
    </source>
</evidence>
<sequence>MAGPKRAAFAEESAEVEVLYANLSKMKSLTKKIQASMSRLETSGKTVEEAIGPIYGNTQKLQTTNANIDRVIMAIDRIREPLDMRNREEQVLRSNPQAVGLTEYIASIDRTRQALGDLKQSNLRSNQQAISELNGLLGVGSRQLEDVFQSTLREGLAPVEPLHFITKNIDFPRDSRGTPTAKIYAEVRGQYITSSLQNMAAACLATARKQNPSTATVYKKGDNAIGMYAAGIKGIFIAEYDNICPIFDREEWGQVLTMTCQGALKAFAATLKDLDRHIKDNITSDCFLAYEIIEVVSNTAIEIESKTGELKNEVADALKPIRETAKSSLSALLTDVRNRVQQMMQLPSDGSAIPLTSEMMARLQAMTSFLVPLSSILTSLGKGGWSAPGPAASSSSIPTLKSFDVGADGRKLFADYAADTIHTLLSNLEARSQSLQKGKGVQGVFLANNIAIIDRMIRSSELGPLLEPAQPKIESWRVKATKHYMTTWNEVSAYLLDVQYTNRGPRPPSTGTAVDSAAFVKALSSKEKDAMKEKFRGFNTSFDEMVAKHKTYKMEKEVKISLARDVQRLIEPLYGRHWDRYHEIDKGKGKYVKYDKTQLNAVLTNLG</sequence>
<protein>
    <recommendedName>
        <fullName evidence="4">Exocyst complex protein EXO70</fullName>
    </recommendedName>
</protein>
<keyword evidence="3 4" id="KW-0268">Exocytosis</keyword>
<dbReference type="GO" id="GO:0005935">
    <property type="term" value="C:cellular bud neck"/>
    <property type="evidence" value="ECO:0007669"/>
    <property type="project" value="UniProtKB-SubCell"/>
</dbReference>
<dbReference type="PANTHER" id="PTHR12542">
    <property type="entry name" value="EXOCYST COMPLEX PROTEIN EXO70"/>
    <property type="match status" value="1"/>
</dbReference>
<comment type="function">
    <text evidence="4">Involved in the secretory pathway as part of the exocyst complex which tethers secretory vesicles to the sites of exocytosis. Also plays a role in the assembly of the exocyst.</text>
</comment>
<evidence type="ECO:0000256" key="4">
    <source>
        <dbReference type="RuleBase" id="RU365026"/>
    </source>
</evidence>
<dbReference type="Gene3D" id="1.20.1280.170">
    <property type="entry name" value="Exocyst complex component Exo70"/>
    <property type="match status" value="1"/>
</dbReference>
<dbReference type="GO" id="GO:0000145">
    <property type="term" value="C:exocyst"/>
    <property type="evidence" value="ECO:0007669"/>
    <property type="project" value="InterPro"/>
</dbReference>
<keyword evidence="4" id="KW-0653">Protein transport</keyword>
<comment type="caution">
    <text evidence="6">The sequence shown here is derived from an EMBL/GenBank/DDBJ whole genome shotgun (WGS) entry which is preliminary data.</text>
</comment>